<feature type="domain" description="Peptidase M20 dimerisation" evidence="4">
    <location>
        <begin position="190"/>
        <end position="346"/>
    </location>
</feature>
<reference evidence="6" key="1">
    <citation type="submission" date="2014-11" db="EMBL/GenBank/DDBJ databases">
        <title>Hymenobacter sp. DG25B genome submission.</title>
        <authorList>
            <person name="Jung H.-Y."/>
            <person name="Kim M.K."/>
            <person name="Srinivasan S."/>
            <person name="Lim S."/>
        </authorList>
    </citation>
    <scope>NUCLEOTIDE SEQUENCE [LARGE SCALE GENOMIC DNA]</scope>
    <source>
        <strain evidence="6">DY59</strain>
    </source>
</reference>
<keyword evidence="2" id="KW-0479">Metal-binding</keyword>
<dbReference type="EMBL" id="CP010028">
    <property type="protein sequence ID" value="AIZ44745.1"/>
    <property type="molecule type" value="Genomic_DNA"/>
</dbReference>
<dbReference type="AlphaFoldDB" id="A0A0A7KF61"/>
<dbReference type="Gene3D" id="3.30.70.360">
    <property type="match status" value="1"/>
</dbReference>
<dbReference type="SUPFAM" id="SSF53187">
    <property type="entry name" value="Zn-dependent exopeptidases"/>
    <property type="match status" value="1"/>
</dbReference>
<dbReference type="HOGENOM" id="CLU_029469_2_1_0"/>
<dbReference type="GO" id="GO:0046872">
    <property type="term" value="F:metal ion binding"/>
    <property type="evidence" value="ECO:0007669"/>
    <property type="project" value="UniProtKB-KW"/>
</dbReference>
<proteinExistence type="predicted"/>
<keyword evidence="1" id="KW-0645">Protease</keyword>
<evidence type="ECO:0000256" key="2">
    <source>
        <dbReference type="ARBA" id="ARBA00022723"/>
    </source>
</evidence>
<keyword evidence="3" id="KW-0378">Hydrolase</keyword>
<dbReference type="STRING" id="1182571.QR90_05990"/>
<gene>
    <name evidence="5" type="ORF">QR90_05990</name>
</gene>
<dbReference type="GO" id="GO:0009089">
    <property type="term" value="P:lysine biosynthetic process via diaminopimelate"/>
    <property type="evidence" value="ECO:0007669"/>
    <property type="project" value="TreeGrafter"/>
</dbReference>
<dbReference type="KEGG" id="dsw:QR90_05990"/>
<sequence length="456" mass="49423">MTKADAPDLSAHIERGLTDLRDLVALQSVSAQGRMLPETADAVTALLEAENFTVARYPGQVAPVLVAEAGSGPFTLLIYNHYDVQPEDPLELWDTPPFELTERDGRLYGRGASDDKGEFVSRLAGLRALRERHGGRLPLKVKWLLEGEEEVGSPSLEAFVRDHADELQADGVWWEFGSVTPEGRPILYAGLKGIVCLELRCRVAASDLHSSTGAVVDNPLWRLAKAVASLRDDTGRVTIPGFHDDVRPASEADLAAIARLPGHGEALYSAYEVTRPLGTPEDHHTRLNLMPVLNVNGFHGGYGDGGSKTVLPAEGFVKIDFRLVPDQNPDRIVQLLRAHLDTQGLQDVDIVELESHQHPARSDLNHPFVQTAVRVAREVYGQDAILNPSSGGSGPMHPFMEYVGAPVIALGIGNVAGRVHAPNENVLRRDFETGVQYALAFMDALGDAKAEAPTGH</sequence>
<evidence type="ECO:0000256" key="1">
    <source>
        <dbReference type="ARBA" id="ARBA00022670"/>
    </source>
</evidence>
<dbReference type="InterPro" id="IPR011650">
    <property type="entry name" value="Peptidase_M20_dimer"/>
</dbReference>
<dbReference type="InterPro" id="IPR051458">
    <property type="entry name" value="Cyt/Met_Dipeptidase"/>
</dbReference>
<dbReference type="GO" id="GO:0008233">
    <property type="term" value="F:peptidase activity"/>
    <property type="evidence" value="ECO:0007669"/>
    <property type="project" value="UniProtKB-KW"/>
</dbReference>
<evidence type="ECO:0000256" key="3">
    <source>
        <dbReference type="ARBA" id="ARBA00022801"/>
    </source>
</evidence>
<dbReference type="Pfam" id="PF07687">
    <property type="entry name" value="M20_dimer"/>
    <property type="match status" value="1"/>
</dbReference>
<dbReference type="PANTHER" id="PTHR43270">
    <property type="entry name" value="BETA-ALA-HIS DIPEPTIDASE"/>
    <property type="match status" value="1"/>
</dbReference>
<dbReference type="PANTHER" id="PTHR43270:SF8">
    <property type="entry name" value="DI- AND TRIPEPTIDASE DUG2-RELATED"/>
    <property type="match status" value="1"/>
</dbReference>
<accession>A0A0A7KF61</accession>
<evidence type="ECO:0000259" key="4">
    <source>
        <dbReference type="Pfam" id="PF07687"/>
    </source>
</evidence>
<protein>
    <submittedName>
        <fullName evidence="5">Peptidase M20</fullName>
    </submittedName>
</protein>
<dbReference type="GO" id="GO:0005829">
    <property type="term" value="C:cytosol"/>
    <property type="evidence" value="ECO:0007669"/>
    <property type="project" value="TreeGrafter"/>
</dbReference>
<name>A0A0A7KF61_9DEIO</name>
<dbReference type="RefSeq" id="WP_039683030.1">
    <property type="nucleotide sequence ID" value="NZ_CP010028.1"/>
</dbReference>
<dbReference type="InterPro" id="IPR002933">
    <property type="entry name" value="Peptidase_M20"/>
</dbReference>
<dbReference type="GO" id="GO:0006508">
    <property type="term" value="P:proteolysis"/>
    <property type="evidence" value="ECO:0007669"/>
    <property type="project" value="UniProtKB-KW"/>
</dbReference>
<evidence type="ECO:0000313" key="5">
    <source>
        <dbReference type="EMBL" id="AIZ44745.1"/>
    </source>
</evidence>
<dbReference type="Gene3D" id="3.40.630.10">
    <property type="entry name" value="Zn peptidases"/>
    <property type="match status" value="1"/>
</dbReference>
<dbReference type="Proteomes" id="UP000030634">
    <property type="component" value="Chromosome"/>
</dbReference>
<organism evidence="5 6">
    <name type="scientific">Deinococcus radiopugnans</name>
    <dbReference type="NCBI Taxonomy" id="57497"/>
    <lineage>
        <taxon>Bacteria</taxon>
        <taxon>Thermotogati</taxon>
        <taxon>Deinococcota</taxon>
        <taxon>Deinococci</taxon>
        <taxon>Deinococcales</taxon>
        <taxon>Deinococcaceae</taxon>
        <taxon>Deinococcus</taxon>
    </lineage>
</organism>
<evidence type="ECO:0000313" key="6">
    <source>
        <dbReference type="Proteomes" id="UP000030634"/>
    </source>
</evidence>
<dbReference type="GO" id="GO:0009014">
    <property type="term" value="F:succinyl-diaminopimelate desuccinylase activity"/>
    <property type="evidence" value="ECO:0007669"/>
    <property type="project" value="TreeGrafter"/>
</dbReference>
<dbReference type="Pfam" id="PF01546">
    <property type="entry name" value="Peptidase_M20"/>
    <property type="match status" value="1"/>
</dbReference>